<dbReference type="Gramene" id="Pp3c27_8220V3.2">
    <property type="protein sequence ID" value="PAC:32951706.CDS.1"/>
    <property type="gene ID" value="Pp3c27_8220"/>
</dbReference>
<dbReference type="InParanoid" id="A0A2K1IB55"/>
<dbReference type="EnsemblPlants" id="Pp3c27_8220V3.1">
    <property type="protein sequence ID" value="PAC:32951705.CDS.1"/>
    <property type="gene ID" value="Pp3c27_8220"/>
</dbReference>
<name>A0A2K1IB55_PHYPA</name>
<dbReference type="Gramene" id="Pp3c27_8220V3.1">
    <property type="protein sequence ID" value="PAC:32951705.CDS.1"/>
    <property type="gene ID" value="Pp3c27_8220"/>
</dbReference>
<proteinExistence type="predicted"/>
<dbReference type="EMBL" id="ABEU02000027">
    <property type="protein sequence ID" value="PNR26506.1"/>
    <property type="molecule type" value="Genomic_DNA"/>
</dbReference>
<dbReference type="EnsemblPlants" id="Pp3c27_8220V3.2">
    <property type="protein sequence ID" value="PAC:32951706.CDS.1"/>
    <property type="gene ID" value="Pp3c27_8220"/>
</dbReference>
<reference evidence="2" key="3">
    <citation type="submission" date="2020-12" db="UniProtKB">
        <authorList>
            <consortium name="EnsemblPlants"/>
        </authorList>
    </citation>
    <scope>IDENTIFICATION</scope>
</reference>
<evidence type="ECO:0000313" key="2">
    <source>
        <dbReference type="EnsemblPlants" id="PAC:32951705.CDS.1"/>
    </source>
</evidence>
<dbReference type="AlphaFoldDB" id="A0A2K1IB55"/>
<reference evidence="1 3" key="1">
    <citation type="journal article" date="2008" name="Science">
        <title>The Physcomitrella genome reveals evolutionary insights into the conquest of land by plants.</title>
        <authorList>
            <person name="Rensing S."/>
            <person name="Lang D."/>
            <person name="Zimmer A."/>
            <person name="Terry A."/>
            <person name="Salamov A."/>
            <person name="Shapiro H."/>
            <person name="Nishiyama T."/>
            <person name="Perroud P.-F."/>
            <person name="Lindquist E."/>
            <person name="Kamisugi Y."/>
            <person name="Tanahashi T."/>
            <person name="Sakakibara K."/>
            <person name="Fujita T."/>
            <person name="Oishi K."/>
            <person name="Shin-I T."/>
            <person name="Kuroki Y."/>
            <person name="Toyoda A."/>
            <person name="Suzuki Y."/>
            <person name="Hashimoto A."/>
            <person name="Yamaguchi K."/>
            <person name="Sugano A."/>
            <person name="Kohara Y."/>
            <person name="Fujiyama A."/>
            <person name="Anterola A."/>
            <person name="Aoki S."/>
            <person name="Ashton N."/>
            <person name="Barbazuk W.B."/>
            <person name="Barker E."/>
            <person name="Bennetzen J."/>
            <person name="Bezanilla M."/>
            <person name="Blankenship R."/>
            <person name="Cho S.H."/>
            <person name="Dutcher S."/>
            <person name="Estelle M."/>
            <person name="Fawcett J.A."/>
            <person name="Gundlach H."/>
            <person name="Hanada K."/>
            <person name="Heyl A."/>
            <person name="Hicks K.A."/>
            <person name="Hugh J."/>
            <person name="Lohr M."/>
            <person name="Mayer K."/>
            <person name="Melkozernov A."/>
            <person name="Murata T."/>
            <person name="Nelson D."/>
            <person name="Pils B."/>
            <person name="Prigge M."/>
            <person name="Reiss B."/>
            <person name="Renner T."/>
            <person name="Rombauts S."/>
            <person name="Rushton P."/>
            <person name="Sanderfoot A."/>
            <person name="Schween G."/>
            <person name="Shiu S.-H."/>
            <person name="Stueber K."/>
            <person name="Theodoulou F.L."/>
            <person name="Tu H."/>
            <person name="Van de Peer Y."/>
            <person name="Verrier P.J."/>
            <person name="Waters E."/>
            <person name="Wood A."/>
            <person name="Yang L."/>
            <person name="Cove D."/>
            <person name="Cuming A."/>
            <person name="Hasebe M."/>
            <person name="Lucas S."/>
            <person name="Mishler D.B."/>
            <person name="Reski R."/>
            <person name="Grigoriev I."/>
            <person name="Quatrano R.S."/>
            <person name="Boore J.L."/>
        </authorList>
    </citation>
    <scope>NUCLEOTIDE SEQUENCE [LARGE SCALE GENOMIC DNA]</scope>
    <source>
        <strain evidence="2 3">cv. Gransden 2004</strain>
    </source>
</reference>
<evidence type="ECO:0000313" key="3">
    <source>
        <dbReference type="Proteomes" id="UP000006727"/>
    </source>
</evidence>
<keyword evidence="3" id="KW-1185">Reference proteome</keyword>
<dbReference type="Proteomes" id="UP000006727">
    <property type="component" value="Chromosome 27"/>
</dbReference>
<evidence type="ECO:0000313" key="1">
    <source>
        <dbReference type="EMBL" id="PNR26506.1"/>
    </source>
</evidence>
<sequence>MQLITIESGNLLYSLESCLCSTYIILREILNKPTQPNSDLKFVLYLRYRHARVRYVNRNLLALVNYPRKTQY</sequence>
<organism evidence="1">
    <name type="scientific">Physcomitrium patens</name>
    <name type="common">Spreading-leaved earth moss</name>
    <name type="synonym">Physcomitrella patens</name>
    <dbReference type="NCBI Taxonomy" id="3218"/>
    <lineage>
        <taxon>Eukaryota</taxon>
        <taxon>Viridiplantae</taxon>
        <taxon>Streptophyta</taxon>
        <taxon>Embryophyta</taxon>
        <taxon>Bryophyta</taxon>
        <taxon>Bryophytina</taxon>
        <taxon>Bryopsida</taxon>
        <taxon>Funariidae</taxon>
        <taxon>Funariales</taxon>
        <taxon>Funariaceae</taxon>
        <taxon>Physcomitrium</taxon>
    </lineage>
</organism>
<protein>
    <submittedName>
        <fullName evidence="1 2">Uncharacterized protein</fullName>
    </submittedName>
</protein>
<gene>
    <name evidence="1" type="ORF">PHYPA_031081</name>
</gene>
<accession>A0A2K1IB55</accession>
<reference evidence="1 3" key="2">
    <citation type="journal article" date="2018" name="Plant J.">
        <title>The Physcomitrella patens chromosome-scale assembly reveals moss genome structure and evolution.</title>
        <authorList>
            <person name="Lang D."/>
            <person name="Ullrich K.K."/>
            <person name="Murat F."/>
            <person name="Fuchs J."/>
            <person name="Jenkins J."/>
            <person name="Haas F.B."/>
            <person name="Piednoel M."/>
            <person name="Gundlach H."/>
            <person name="Van Bel M."/>
            <person name="Meyberg R."/>
            <person name="Vives C."/>
            <person name="Morata J."/>
            <person name="Symeonidi A."/>
            <person name="Hiss M."/>
            <person name="Muchero W."/>
            <person name="Kamisugi Y."/>
            <person name="Saleh O."/>
            <person name="Blanc G."/>
            <person name="Decker E.L."/>
            <person name="van Gessel N."/>
            <person name="Grimwood J."/>
            <person name="Hayes R.D."/>
            <person name="Graham S.W."/>
            <person name="Gunter L.E."/>
            <person name="McDaniel S.F."/>
            <person name="Hoernstein S.N.W."/>
            <person name="Larsson A."/>
            <person name="Li F.W."/>
            <person name="Perroud P.F."/>
            <person name="Phillips J."/>
            <person name="Ranjan P."/>
            <person name="Rokshar D.S."/>
            <person name="Rothfels C.J."/>
            <person name="Schneider L."/>
            <person name="Shu S."/>
            <person name="Stevenson D.W."/>
            <person name="Thummler F."/>
            <person name="Tillich M."/>
            <person name="Villarreal Aguilar J.C."/>
            <person name="Widiez T."/>
            <person name="Wong G.K."/>
            <person name="Wymore A."/>
            <person name="Zhang Y."/>
            <person name="Zimmer A.D."/>
            <person name="Quatrano R.S."/>
            <person name="Mayer K.F.X."/>
            <person name="Goodstein D."/>
            <person name="Casacuberta J.M."/>
            <person name="Vandepoele K."/>
            <person name="Reski R."/>
            <person name="Cuming A.C."/>
            <person name="Tuskan G.A."/>
            <person name="Maumus F."/>
            <person name="Salse J."/>
            <person name="Schmutz J."/>
            <person name="Rensing S.A."/>
        </authorList>
    </citation>
    <scope>NUCLEOTIDE SEQUENCE [LARGE SCALE GENOMIC DNA]</scope>
    <source>
        <strain evidence="2 3">cv. Gransden 2004</strain>
    </source>
</reference>